<keyword evidence="5 9" id="KW-0235">DNA replication</keyword>
<evidence type="ECO:0000313" key="11">
    <source>
        <dbReference type="EMBL" id="TDU28736.1"/>
    </source>
</evidence>
<comment type="function">
    <text evidence="9">The RecF protein is involved in DNA metabolism; it is required for DNA replication and normal SOS inducibility. RecF binds preferentially to single-stranded, linear DNA. It also seems to bind ATP.</text>
</comment>
<keyword evidence="12" id="KW-1185">Reference proteome</keyword>
<dbReference type="Proteomes" id="UP000295341">
    <property type="component" value="Unassembled WGS sequence"/>
</dbReference>
<evidence type="ECO:0000259" key="10">
    <source>
        <dbReference type="Pfam" id="PF02463"/>
    </source>
</evidence>
<keyword evidence="8 9" id="KW-0238">DNA-binding</keyword>
<dbReference type="PROSITE" id="PS00617">
    <property type="entry name" value="RECF_1"/>
    <property type="match status" value="1"/>
</dbReference>
<evidence type="ECO:0000256" key="2">
    <source>
        <dbReference type="ARBA" id="ARBA00008016"/>
    </source>
</evidence>
<keyword evidence="6 9" id="KW-0547">Nucleotide-binding</keyword>
<accession>A0A4V3F5E3</accession>
<dbReference type="GO" id="GO:0006302">
    <property type="term" value="P:double-strand break repair"/>
    <property type="evidence" value="ECO:0007669"/>
    <property type="project" value="TreeGrafter"/>
</dbReference>
<dbReference type="PANTHER" id="PTHR32182">
    <property type="entry name" value="DNA REPLICATION AND REPAIR PROTEIN RECF"/>
    <property type="match status" value="1"/>
</dbReference>
<dbReference type="GO" id="GO:0009432">
    <property type="term" value="P:SOS response"/>
    <property type="evidence" value="ECO:0007669"/>
    <property type="project" value="UniProtKB-UniRule"/>
</dbReference>
<evidence type="ECO:0000256" key="5">
    <source>
        <dbReference type="ARBA" id="ARBA00022705"/>
    </source>
</evidence>
<proteinExistence type="inferred from homology"/>
<evidence type="ECO:0000256" key="4">
    <source>
        <dbReference type="ARBA" id="ARBA00022490"/>
    </source>
</evidence>
<evidence type="ECO:0000256" key="1">
    <source>
        <dbReference type="ARBA" id="ARBA00004496"/>
    </source>
</evidence>
<dbReference type="InterPro" id="IPR027417">
    <property type="entry name" value="P-loop_NTPase"/>
</dbReference>
<keyword evidence="9" id="KW-0227">DNA damage</keyword>
<dbReference type="GO" id="GO:0003697">
    <property type="term" value="F:single-stranded DNA binding"/>
    <property type="evidence" value="ECO:0007669"/>
    <property type="project" value="UniProtKB-UniRule"/>
</dbReference>
<dbReference type="Gene3D" id="3.40.50.300">
    <property type="entry name" value="P-loop containing nucleotide triphosphate hydrolases"/>
    <property type="match status" value="1"/>
</dbReference>
<dbReference type="OrthoDB" id="9803889at2"/>
<dbReference type="GO" id="GO:0006260">
    <property type="term" value="P:DNA replication"/>
    <property type="evidence" value="ECO:0007669"/>
    <property type="project" value="UniProtKB-UniRule"/>
</dbReference>
<feature type="binding site" evidence="9">
    <location>
        <begin position="30"/>
        <end position="37"/>
    </location>
    <ligand>
        <name>ATP</name>
        <dbReference type="ChEBI" id="CHEBI:30616"/>
    </ligand>
</feature>
<comment type="similarity">
    <text evidence="2 9">Belongs to the RecF family.</text>
</comment>
<dbReference type="GO" id="GO:0005737">
    <property type="term" value="C:cytoplasm"/>
    <property type="evidence" value="ECO:0007669"/>
    <property type="project" value="UniProtKB-SubCell"/>
</dbReference>
<dbReference type="AlphaFoldDB" id="A0A4V3F5E3"/>
<dbReference type="SUPFAM" id="SSF52540">
    <property type="entry name" value="P-loop containing nucleoside triphosphate hydrolases"/>
    <property type="match status" value="1"/>
</dbReference>
<evidence type="ECO:0000256" key="8">
    <source>
        <dbReference type="ARBA" id="ARBA00023125"/>
    </source>
</evidence>
<reference evidence="11 12" key="1">
    <citation type="submission" date="2019-03" db="EMBL/GenBank/DDBJ databases">
        <title>Genomic Encyclopedia of Type Strains, Phase IV (KMG-IV): sequencing the most valuable type-strain genomes for metagenomic binning, comparative biology and taxonomic classification.</title>
        <authorList>
            <person name="Goeker M."/>
        </authorList>
    </citation>
    <scope>NUCLEOTIDE SEQUENCE [LARGE SCALE GENOMIC DNA]</scope>
    <source>
        <strain evidence="11 12">DSM 26377</strain>
    </source>
</reference>
<dbReference type="Gene3D" id="1.20.1050.90">
    <property type="entry name" value="RecF/RecN/SMC, N-terminal domain"/>
    <property type="match status" value="1"/>
</dbReference>
<keyword evidence="9" id="KW-0742">SOS response</keyword>
<feature type="domain" description="RecF/RecN/SMC N-terminal" evidence="10">
    <location>
        <begin position="6"/>
        <end position="334"/>
    </location>
</feature>
<evidence type="ECO:0000313" key="12">
    <source>
        <dbReference type="Proteomes" id="UP000295341"/>
    </source>
</evidence>
<evidence type="ECO:0000256" key="9">
    <source>
        <dbReference type="HAMAP-Rule" id="MF_00365"/>
    </source>
</evidence>
<comment type="caution">
    <text evidence="11">The sequence shown here is derived from an EMBL/GenBank/DDBJ whole genome shotgun (WGS) entry which is preliminary data.</text>
</comment>
<dbReference type="Pfam" id="PF02463">
    <property type="entry name" value="SMC_N"/>
    <property type="match status" value="1"/>
</dbReference>
<gene>
    <name evidence="9" type="primary">recF</name>
    <name evidence="11" type="ORF">DFR24_3111</name>
</gene>
<dbReference type="GO" id="GO:0000731">
    <property type="term" value="P:DNA synthesis involved in DNA repair"/>
    <property type="evidence" value="ECO:0007669"/>
    <property type="project" value="TreeGrafter"/>
</dbReference>
<dbReference type="InterPro" id="IPR001238">
    <property type="entry name" value="DNA-binding_RecF"/>
</dbReference>
<keyword evidence="7 9" id="KW-0067">ATP-binding</keyword>
<dbReference type="RefSeq" id="WP_133882265.1">
    <property type="nucleotide sequence ID" value="NZ_MWIN01000002.1"/>
</dbReference>
<comment type="subcellular location">
    <subcellularLocation>
        <location evidence="1 9">Cytoplasm</location>
    </subcellularLocation>
</comment>
<keyword evidence="9" id="KW-0234">DNA repair</keyword>
<dbReference type="InterPro" id="IPR042174">
    <property type="entry name" value="RecF_2"/>
</dbReference>
<sequence>MAVALLRGENFRLYRSLEIQPHSGLNLITGGNAAGKTSLLEALFVAARGRSFRALSLSELCGAERPEWNVFLETDQERHRVGLGWNRQGSEIRLDDTKNARISDVVRLVPIQLIDPLAHRLLDEGPSYRRSFVDWGVFHVEHLFLDVWRRYQRALKQRNSALRDQLEDRAVQAWNEELVAAGETLTAMRLSHVRAASAGLSAWVQRLLGTSDATCEWQRGWPDGEDFRELLDRNLDQHRRFGATIQGPHRAELKVRLNHAKAKGRVSRGQQKLLITAMVLAQAELLAAAGAPAPILLLDDFAAELSTEFQSRLAAALIEYRGQKFVTAFEKPAIAGLGEGGLFHVEHGTIRSLNALHK</sequence>
<dbReference type="EMBL" id="SOBT01000009">
    <property type="protein sequence ID" value="TDU28736.1"/>
    <property type="molecule type" value="Genomic_DNA"/>
</dbReference>
<evidence type="ECO:0000256" key="3">
    <source>
        <dbReference type="ARBA" id="ARBA00020170"/>
    </source>
</evidence>
<dbReference type="GO" id="GO:0005524">
    <property type="term" value="F:ATP binding"/>
    <property type="evidence" value="ECO:0007669"/>
    <property type="project" value="UniProtKB-UniRule"/>
</dbReference>
<dbReference type="InterPro" id="IPR018078">
    <property type="entry name" value="DNA-binding_RecF_CS"/>
</dbReference>
<dbReference type="HAMAP" id="MF_00365">
    <property type="entry name" value="RecF"/>
    <property type="match status" value="1"/>
</dbReference>
<dbReference type="NCBIfam" id="TIGR00611">
    <property type="entry name" value="recf"/>
    <property type="match status" value="1"/>
</dbReference>
<evidence type="ECO:0000256" key="7">
    <source>
        <dbReference type="ARBA" id="ARBA00022840"/>
    </source>
</evidence>
<protein>
    <recommendedName>
        <fullName evidence="3 9">DNA replication and repair protein RecF</fullName>
    </recommendedName>
</protein>
<dbReference type="PANTHER" id="PTHR32182:SF0">
    <property type="entry name" value="DNA REPLICATION AND REPAIR PROTEIN RECF"/>
    <property type="match status" value="1"/>
</dbReference>
<evidence type="ECO:0000256" key="6">
    <source>
        <dbReference type="ARBA" id="ARBA00022741"/>
    </source>
</evidence>
<organism evidence="11 12">
    <name type="scientific">Panacagrimonas perspica</name>
    <dbReference type="NCBI Taxonomy" id="381431"/>
    <lineage>
        <taxon>Bacteria</taxon>
        <taxon>Pseudomonadati</taxon>
        <taxon>Pseudomonadota</taxon>
        <taxon>Gammaproteobacteria</taxon>
        <taxon>Nevskiales</taxon>
        <taxon>Nevskiaceae</taxon>
        <taxon>Panacagrimonas</taxon>
    </lineage>
</organism>
<dbReference type="InterPro" id="IPR003395">
    <property type="entry name" value="RecF/RecN/SMC_N"/>
</dbReference>
<name>A0A4V3F5E3_9GAMM</name>
<keyword evidence="4 9" id="KW-0963">Cytoplasm</keyword>